<proteinExistence type="predicted"/>
<evidence type="ECO:0000313" key="1">
    <source>
        <dbReference type="EMBL" id="PIO41862.1"/>
    </source>
</evidence>
<protein>
    <recommendedName>
        <fullName evidence="3">Transcriptional regulator</fullName>
    </recommendedName>
</protein>
<sequence length="81" mass="9086">MADKIQASEFNHAQRKAISRLVISEPLCSMPGVGQSTLDQLVLWGIIVQDGQHRHGQPTYKLTDEGNRVREALYKSNSLPR</sequence>
<reference evidence="2" key="1">
    <citation type="journal article" date="2017" name="Int J Environ Stud">
        <title>Does the Miocene-Pliocene relict legume Oxytropis triphylla form nitrogen-fixing nodules with a combination of bacterial strains?</title>
        <authorList>
            <person name="Safronova V."/>
            <person name="Belimov A."/>
            <person name="Sazanova A."/>
            <person name="Kuznetsova I."/>
            <person name="Popova J."/>
            <person name="Andronov E."/>
            <person name="Verkhozina A."/>
            <person name="Tikhonovich I."/>
        </authorList>
    </citation>
    <scope>NUCLEOTIDE SEQUENCE [LARGE SCALE GENOMIC DNA]</scope>
    <source>
        <strain evidence="2">Tri-38</strain>
    </source>
</reference>
<dbReference type="KEGG" id="pht:BLM14_12105"/>
<evidence type="ECO:0000313" key="2">
    <source>
        <dbReference type="Proteomes" id="UP000232163"/>
    </source>
</evidence>
<dbReference type="EMBL" id="MZMT01000053">
    <property type="protein sequence ID" value="PIO41862.1"/>
    <property type="molecule type" value="Genomic_DNA"/>
</dbReference>
<keyword evidence="2" id="KW-1185">Reference proteome</keyword>
<dbReference type="Proteomes" id="UP000232163">
    <property type="component" value="Unassembled WGS sequence"/>
</dbReference>
<comment type="caution">
    <text evidence="1">The sequence shown here is derived from an EMBL/GenBank/DDBJ whole genome shotgun (WGS) entry which is preliminary data.</text>
</comment>
<organism evidence="1 2">
    <name type="scientific">Phyllobacterium zundukense</name>
    <dbReference type="NCBI Taxonomy" id="1867719"/>
    <lineage>
        <taxon>Bacteria</taxon>
        <taxon>Pseudomonadati</taxon>
        <taxon>Pseudomonadota</taxon>
        <taxon>Alphaproteobacteria</taxon>
        <taxon>Hyphomicrobiales</taxon>
        <taxon>Phyllobacteriaceae</taxon>
        <taxon>Phyllobacterium</taxon>
    </lineage>
</organism>
<dbReference type="AlphaFoldDB" id="A0A2N9VQU4"/>
<accession>A0A2N9VQU4</accession>
<gene>
    <name evidence="1" type="ORF">B5P45_22550</name>
</gene>
<name>A0A2N9VQU4_9HYPH</name>
<evidence type="ECO:0008006" key="3">
    <source>
        <dbReference type="Google" id="ProtNLM"/>
    </source>
</evidence>